<name>A0A061R5K5_9CHLO</name>
<dbReference type="EMBL" id="GBEZ01018249">
    <property type="protein sequence ID" value="JAC68167.1"/>
    <property type="molecule type" value="Transcribed_RNA"/>
</dbReference>
<feature type="compositionally biased region" description="Basic and acidic residues" evidence="1">
    <location>
        <begin position="35"/>
        <end position="48"/>
    </location>
</feature>
<gene>
    <name evidence="2" type="ORF">TSPGSL018_9373</name>
</gene>
<sequence>GQAGAAPQVRMADAVPRETPARQEFLAVTKSWQCRHPDPRSLASERRRAQGRAQRKTEESITRQARGSSGETASAFDRGLLLALPSPVVLGLTPATVLLVGR</sequence>
<feature type="region of interest" description="Disordered" evidence="1">
    <location>
        <begin position="28"/>
        <end position="72"/>
    </location>
</feature>
<protein>
    <submittedName>
        <fullName evidence="2">Uncharacterized protein</fullName>
    </submittedName>
</protein>
<dbReference type="AlphaFoldDB" id="A0A061R5K5"/>
<feature type="compositionally biased region" description="Polar residues" evidence="1">
    <location>
        <begin position="62"/>
        <end position="72"/>
    </location>
</feature>
<feature type="region of interest" description="Disordered" evidence="1">
    <location>
        <begin position="1"/>
        <end position="20"/>
    </location>
</feature>
<evidence type="ECO:0000256" key="1">
    <source>
        <dbReference type="SAM" id="MobiDB-lite"/>
    </source>
</evidence>
<organism evidence="2">
    <name type="scientific">Tetraselmis sp. GSL018</name>
    <dbReference type="NCBI Taxonomy" id="582737"/>
    <lineage>
        <taxon>Eukaryota</taxon>
        <taxon>Viridiplantae</taxon>
        <taxon>Chlorophyta</taxon>
        <taxon>core chlorophytes</taxon>
        <taxon>Chlorodendrophyceae</taxon>
        <taxon>Chlorodendrales</taxon>
        <taxon>Chlorodendraceae</taxon>
        <taxon>Tetraselmis</taxon>
    </lineage>
</organism>
<reference evidence="2" key="1">
    <citation type="submission" date="2014-05" db="EMBL/GenBank/DDBJ databases">
        <title>The transcriptome of the halophilic microalga Tetraselmis sp. GSL018 isolated from the Great Salt Lake, Utah.</title>
        <authorList>
            <person name="Jinkerson R.E."/>
            <person name="D'Adamo S."/>
            <person name="Posewitz M.C."/>
        </authorList>
    </citation>
    <scope>NUCLEOTIDE SEQUENCE</scope>
    <source>
        <strain evidence="2">GSL018</strain>
    </source>
</reference>
<feature type="non-terminal residue" evidence="2">
    <location>
        <position position="1"/>
    </location>
</feature>
<accession>A0A061R5K5</accession>
<evidence type="ECO:0000313" key="2">
    <source>
        <dbReference type="EMBL" id="JAC68167.1"/>
    </source>
</evidence>
<proteinExistence type="predicted"/>